<keyword evidence="2" id="KW-1185">Reference proteome</keyword>
<dbReference type="AlphaFoldDB" id="A0A075NVH5"/>
<reference evidence="1 2" key="1">
    <citation type="submission" date="2014-06" db="EMBL/GenBank/DDBJ databases">
        <title>Genomes of Alteromonas australica, a world apart.</title>
        <authorList>
            <person name="Gonzaga A."/>
            <person name="Lopez-Perez M."/>
            <person name="Rodriguez-Valera F."/>
        </authorList>
    </citation>
    <scope>NUCLEOTIDE SEQUENCE [LARGE SCALE GENOMIC DNA]</scope>
    <source>
        <strain evidence="1 2">H 17</strain>
    </source>
</reference>
<protein>
    <submittedName>
        <fullName evidence="1">Uncharacterized protein</fullName>
    </submittedName>
</protein>
<proteinExistence type="predicted"/>
<name>A0A075NVH5_9ALTE</name>
<dbReference type="EMBL" id="CP008849">
    <property type="protein sequence ID" value="AIF97501.1"/>
    <property type="molecule type" value="Genomic_DNA"/>
</dbReference>
<dbReference type="RefSeq" id="WP_044055672.1">
    <property type="nucleotide sequence ID" value="NZ_CBCSKJ010000005.1"/>
</dbReference>
<dbReference type="KEGG" id="aal:EP13_01600"/>
<organism evidence="1 2">
    <name type="scientific">Alteromonas australica</name>
    <dbReference type="NCBI Taxonomy" id="589873"/>
    <lineage>
        <taxon>Bacteria</taxon>
        <taxon>Pseudomonadati</taxon>
        <taxon>Pseudomonadota</taxon>
        <taxon>Gammaproteobacteria</taxon>
        <taxon>Alteromonadales</taxon>
        <taxon>Alteromonadaceae</taxon>
        <taxon>Alteromonas/Salinimonas group</taxon>
        <taxon>Alteromonas</taxon>
    </lineage>
</organism>
<dbReference type="Gene3D" id="1.10.285.10">
    <property type="entry name" value="Glutamate Dehydrogenase, chain A, domain 3"/>
    <property type="match status" value="1"/>
</dbReference>
<sequence>MVHSKNEAHRIKLFNLGIIERNPAEHEFHQAVQEFTGSVMPNAKYSLEKALKAFSSSKDE</sequence>
<evidence type="ECO:0000313" key="1">
    <source>
        <dbReference type="EMBL" id="AIF97501.1"/>
    </source>
</evidence>
<gene>
    <name evidence="1" type="ORF">EP13_01600</name>
</gene>
<evidence type="ECO:0000313" key="2">
    <source>
        <dbReference type="Proteomes" id="UP000056090"/>
    </source>
</evidence>
<accession>A0A075NVH5</accession>
<dbReference type="GeneID" id="78253639"/>
<dbReference type="Proteomes" id="UP000056090">
    <property type="component" value="Chromosome"/>
</dbReference>